<dbReference type="EMBL" id="BKAJ01000129">
    <property type="protein sequence ID" value="GEP59404.1"/>
    <property type="molecule type" value="Genomic_DNA"/>
</dbReference>
<keyword evidence="2" id="KW-1185">Reference proteome</keyword>
<reference evidence="1 2" key="1">
    <citation type="submission" date="2019-07" db="EMBL/GenBank/DDBJ databases">
        <title>Whole genome shotgun sequence of Reyranella soli NBRC 108950.</title>
        <authorList>
            <person name="Hosoyama A."/>
            <person name="Uohara A."/>
            <person name="Ohji S."/>
            <person name="Ichikawa N."/>
        </authorList>
    </citation>
    <scope>NUCLEOTIDE SEQUENCE [LARGE SCALE GENOMIC DNA]</scope>
    <source>
        <strain evidence="1 2">NBRC 108950</strain>
    </source>
</reference>
<name>A0A512NKC6_9HYPH</name>
<sequence length="128" mass="13822">MCVANSGGIDVAPVPKEHVDPILENYLLALAGVDQCSQSAPETVRSRLAVNLERAERAYADAAADGLVEVSDDMAAELGTLAQVNQESRRRLHRGAPITDLLVDLEQGTDQANRIVRAAIFRQEKSAR</sequence>
<gene>
    <name evidence="1" type="ORF">RSO01_65700</name>
</gene>
<comment type="caution">
    <text evidence="1">The sequence shown here is derived from an EMBL/GenBank/DDBJ whole genome shotgun (WGS) entry which is preliminary data.</text>
</comment>
<proteinExistence type="predicted"/>
<dbReference type="AlphaFoldDB" id="A0A512NKC6"/>
<evidence type="ECO:0000313" key="1">
    <source>
        <dbReference type="EMBL" id="GEP59404.1"/>
    </source>
</evidence>
<dbReference type="Proteomes" id="UP000321058">
    <property type="component" value="Unassembled WGS sequence"/>
</dbReference>
<protein>
    <submittedName>
        <fullName evidence="1">Uncharacterized protein</fullName>
    </submittedName>
</protein>
<evidence type="ECO:0000313" key="2">
    <source>
        <dbReference type="Proteomes" id="UP000321058"/>
    </source>
</evidence>
<organism evidence="1 2">
    <name type="scientific">Reyranella soli</name>
    <dbReference type="NCBI Taxonomy" id="1230389"/>
    <lineage>
        <taxon>Bacteria</taxon>
        <taxon>Pseudomonadati</taxon>
        <taxon>Pseudomonadota</taxon>
        <taxon>Alphaproteobacteria</taxon>
        <taxon>Hyphomicrobiales</taxon>
        <taxon>Reyranellaceae</taxon>
        <taxon>Reyranella</taxon>
    </lineage>
</organism>
<accession>A0A512NKC6</accession>